<proteinExistence type="predicted"/>
<protein>
    <submittedName>
        <fullName evidence="1">Uncharacterized protein</fullName>
    </submittedName>
</protein>
<evidence type="ECO:0000313" key="2">
    <source>
        <dbReference type="Proteomes" id="UP001165289"/>
    </source>
</evidence>
<dbReference type="Proteomes" id="UP001165289">
    <property type="component" value="Unassembled WGS sequence"/>
</dbReference>
<reference evidence="1 2" key="1">
    <citation type="journal article" date="2023" name="BMC Biol.">
        <title>The compact genome of the sponge Oopsacas minuta (Hexactinellida) is lacking key metazoan core genes.</title>
        <authorList>
            <person name="Santini S."/>
            <person name="Schenkelaars Q."/>
            <person name="Jourda C."/>
            <person name="Duchesne M."/>
            <person name="Belahbib H."/>
            <person name="Rocher C."/>
            <person name="Selva M."/>
            <person name="Riesgo A."/>
            <person name="Vervoort M."/>
            <person name="Leys S.P."/>
            <person name="Kodjabachian L."/>
            <person name="Le Bivic A."/>
            <person name="Borchiellini C."/>
            <person name="Claverie J.M."/>
            <person name="Renard E."/>
        </authorList>
    </citation>
    <scope>NUCLEOTIDE SEQUENCE [LARGE SCALE GENOMIC DNA]</scope>
    <source>
        <strain evidence="1">SPO-2</strain>
    </source>
</reference>
<dbReference type="AlphaFoldDB" id="A0AAV7JKX3"/>
<comment type="caution">
    <text evidence="1">The sequence shown here is derived from an EMBL/GenBank/DDBJ whole genome shotgun (WGS) entry which is preliminary data.</text>
</comment>
<gene>
    <name evidence="1" type="ORF">LOD99_11864</name>
</gene>
<dbReference type="EMBL" id="JAKMXF010000321">
    <property type="protein sequence ID" value="KAI6649499.1"/>
    <property type="molecule type" value="Genomic_DNA"/>
</dbReference>
<sequence length="111" mass="12861">MCLVAFSDFYGVRNTIGPEIEVLKTQLQEQCEVMVQENDSPLGLLDMLQFLRPYCEAYRRNSACHICYKQAVLQLPQVYQNVYPFHYGGWNLGDLGCLYLNREMAVRLNMA</sequence>
<name>A0AAV7JKX3_9METZ</name>
<keyword evidence="2" id="KW-1185">Reference proteome</keyword>
<organism evidence="1 2">
    <name type="scientific">Oopsacas minuta</name>
    <dbReference type="NCBI Taxonomy" id="111878"/>
    <lineage>
        <taxon>Eukaryota</taxon>
        <taxon>Metazoa</taxon>
        <taxon>Porifera</taxon>
        <taxon>Hexactinellida</taxon>
        <taxon>Hexasterophora</taxon>
        <taxon>Lyssacinosida</taxon>
        <taxon>Leucopsacidae</taxon>
        <taxon>Oopsacas</taxon>
    </lineage>
</organism>
<evidence type="ECO:0000313" key="1">
    <source>
        <dbReference type="EMBL" id="KAI6649499.1"/>
    </source>
</evidence>
<accession>A0AAV7JKX3</accession>